<reference evidence="2" key="1">
    <citation type="submission" date="2024-04" db="EMBL/GenBank/DDBJ databases">
        <authorList>
            <person name="Shaw F."/>
            <person name="Minotto A."/>
        </authorList>
    </citation>
    <scope>NUCLEOTIDE SEQUENCE [LARGE SCALE GENOMIC DNA]</scope>
</reference>
<accession>A0ABP1D886</accession>
<dbReference type="EMBL" id="OZ037946">
    <property type="protein sequence ID" value="CAL1704076.1"/>
    <property type="molecule type" value="Genomic_DNA"/>
</dbReference>
<organism evidence="1 2">
    <name type="scientific">Somion occarium</name>
    <dbReference type="NCBI Taxonomy" id="3059160"/>
    <lineage>
        <taxon>Eukaryota</taxon>
        <taxon>Fungi</taxon>
        <taxon>Dikarya</taxon>
        <taxon>Basidiomycota</taxon>
        <taxon>Agaricomycotina</taxon>
        <taxon>Agaricomycetes</taxon>
        <taxon>Polyporales</taxon>
        <taxon>Cerrenaceae</taxon>
        <taxon>Somion</taxon>
    </lineage>
</organism>
<sequence length="118" mass="13300">MSQIARVARVSRGVYRGVPRRLQTVQLARPNPLRVNIARPIAQALVNNIPNALLSRTANRPTTNIRTSFVTTQLICTGRSRAVKRCRPIWEAQGYFPWLLGSNPRHASCMTLLLKIKI</sequence>
<keyword evidence="2" id="KW-1185">Reference proteome</keyword>
<evidence type="ECO:0000313" key="2">
    <source>
        <dbReference type="Proteomes" id="UP001497453"/>
    </source>
</evidence>
<evidence type="ECO:0000313" key="1">
    <source>
        <dbReference type="EMBL" id="CAL1704076.1"/>
    </source>
</evidence>
<gene>
    <name evidence="1" type="ORF">GFSPODELE1_LOCUS4836</name>
</gene>
<protein>
    <submittedName>
        <fullName evidence="1">Uncharacterized protein</fullName>
    </submittedName>
</protein>
<name>A0ABP1D886_9APHY</name>
<proteinExistence type="predicted"/>
<dbReference type="Proteomes" id="UP001497453">
    <property type="component" value="Chromosome 3"/>
</dbReference>